<keyword evidence="7" id="KW-0503">Monooxygenase</keyword>
<dbReference type="InterPro" id="IPR011295">
    <property type="entry name" value="UbiH"/>
</dbReference>
<comment type="cofactor">
    <cofactor evidence="1">
        <name>FAD</name>
        <dbReference type="ChEBI" id="CHEBI:57692"/>
    </cofactor>
</comment>
<evidence type="ECO:0000313" key="10">
    <source>
        <dbReference type="Proteomes" id="UP000634667"/>
    </source>
</evidence>
<dbReference type="InterPro" id="IPR002938">
    <property type="entry name" value="FAD-bd"/>
</dbReference>
<feature type="domain" description="FAD-binding" evidence="8">
    <location>
        <begin position="26"/>
        <end position="364"/>
    </location>
</feature>
<dbReference type="NCBIfam" id="TIGR01984">
    <property type="entry name" value="UbiH"/>
    <property type="match status" value="1"/>
</dbReference>
<comment type="caution">
    <text evidence="9">The sequence shown here is derived from an EMBL/GenBank/DDBJ whole genome shotgun (WGS) entry which is preliminary data.</text>
</comment>
<evidence type="ECO:0000256" key="7">
    <source>
        <dbReference type="ARBA" id="ARBA00023033"/>
    </source>
</evidence>
<organism evidence="9 10">
    <name type="scientific">Alishewanella tabrizica</name>
    <dbReference type="NCBI Taxonomy" id="671278"/>
    <lineage>
        <taxon>Bacteria</taxon>
        <taxon>Pseudomonadati</taxon>
        <taxon>Pseudomonadota</taxon>
        <taxon>Gammaproteobacteria</taxon>
        <taxon>Alteromonadales</taxon>
        <taxon>Alteromonadaceae</taxon>
        <taxon>Alishewanella</taxon>
    </lineage>
</organism>
<gene>
    <name evidence="9" type="primary">ubiH</name>
    <name evidence="9" type="ORF">GCM10008111_02200</name>
</gene>
<dbReference type="NCBIfam" id="TIGR01988">
    <property type="entry name" value="Ubi-OHases"/>
    <property type="match status" value="1"/>
</dbReference>
<protein>
    <submittedName>
        <fullName evidence="9">2-octaprenyl-6-methoxyphenyl hydroxylase</fullName>
    </submittedName>
</protein>
<proteinExistence type="inferred from homology"/>
<dbReference type="SUPFAM" id="SSF51905">
    <property type="entry name" value="FAD/NAD(P)-binding domain"/>
    <property type="match status" value="1"/>
</dbReference>
<sequence length="417" mass="44851">MIPNVVNPSVVKQNTVNPYPQTLAKFDVVIAGGGMAGSMLAVALQQSCPELRLAIVEQHADTAPKASFDSRSIALSAGSVTLLQQWGMGQGLAKHGCPILDIAVSDRGHFAKTWLSAAEYRVPALGQVIEVEHLGAMLSAQLAQGPAITRFQPNQIAAIATSEQQHRLSLADGQQLDCRLLIIAEGGQSATRKLAAMPVDETPYEQTAIITNLALAKRHNNAAFERFTEHGPMALLPLVDNRYSLVWTVPPTQAPALLALPESAFVAKVQQAFGYRAGIFSGCGSRHAYPLVLRQSPQVVKHRTALLGNSLHNLHPIAGQGFNLALRDIACLSALLAQGGVGEVGGYWQLRDYAKARQADMQRVIWLTDALVRTFSTRSRLVALARNLGLFAMLLCDDLKTPLARQTMGFGAPYAKS</sequence>
<accession>A0ABQ2WFN6</accession>
<evidence type="ECO:0000313" key="9">
    <source>
        <dbReference type="EMBL" id="GGW49948.1"/>
    </source>
</evidence>
<dbReference type="InterPro" id="IPR051205">
    <property type="entry name" value="UbiH/COQ6_monooxygenase"/>
</dbReference>
<dbReference type="NCBIfam" id="NF004356">
    <property type="entry name" value="PRK05732.1"/>
    <property type="match status" value="1"/>
</dbReference>
<evidence type="ECO:0000256" key="4">
    <source>
        <dbReference type="ARBA" id="ARBA00022630"/>
    </source>
</evidence>
<dbReference type="EMBL" id="BMYR01000001">
    <property type="protein sequence ID" value="GGW49948.1"/>
    <property type="molecule type" value="Genomic_DNA"/>
</dbReference>
<name>A0ABQ2WFN6_9ALTE</name>
<keyword evidence="6" id="KW-0560">Oxidoreductase</keyword>
<keyword evidence="5" id="KW-0274">FAD</keyword>
<dbReference type="Pfam" id="PF01494">
    <property type="entry name" value="FAD_binding_3"/>
    <property type="match status" value="1"/>
</dbReference>
<evidence type="ECO:0000256" key="1">
    <source>
        <dbReference type="ARBA" id="ARBA00001974"/>
    </source>
</evidence>
<keyword evidence="4" id="KW-0285">Flavoprotein</keyword>
<evidence type="ECO:0000256" key="2">
    <source>
        <dbReference type="ARBA" id="ARBA00004749"/>
    </source>
</evidence>
<dbReference type="PRINTS" id="PR00420">
    <property type="entry name" value="RNGMNOXGNASE"/>
</dbReference>
<dbReference type="InterPro" id="IPR036188">
    <property type="entry name" value="FAD/NAD-bd_sf"/>
</dbReference>
<evidence type="ECO:0000256" key="3">
    <source>
        <dbReference type="ARBA" id="ARBA00005349"/>
    </source>
</evidence>
<evidence type="ECO:0000256" key="5">
    <source>
        <dbReference type="ARBA" id="ARBA00022827"/>
    </source>
</evidence>
<reference evidence="10" key="1">
    <citation type="journal article" date="2019" name="Int. J. Syst. Evol. Microbiol.">
        <title>The Global Catalogue of Microorganisms (GCM) 10K type strain sequencing project: providing services to taxonomists for standard genome sequencing and annotation.</title>
        <authorList>
            <consortium name="The Broad Institute Genomics Platform"/>
            <consortium name="The Broad Institute Genome Sequencing Center for Infectious Disease"/>
            <person name="Wu L."/>
            <person name="Ma J."/>
        </authorList>
    </citation>
    <scope>NUCLEOTIDE SEQUENCE [LARGE SCALE GENOMIC DNA]</scope>
    <source>
        <strain evidence="10">KCTC 23723</strain>
    </source>
</reference>
<keyword evidence="10" id="KW-1185">Reference proteome</keyword>
<comment type="similarity">
    <text evidence="3">Belongs to the UbiH/COQ6 family.</text>
</comment>
<dbReference type="PANTHER" id="PTHR43876">
    <property type="entry name" value="UBIQUINONE BIOSYNTHESIS MONOOXYGENASE COQ6, MITOCHONDRIAL"/>
    <property type="match status" value="1"/>
</dbReference>
<comment type="pathway">
    <text evidence="2">Cofactor biosynthesis; ubiquinone biosynthesis.</text>
</comment>
<evidence type="ECO:0000259" key="8">
    <source>
        <dbReference type="Pfam" id="PF01494"/>
    </source>
</evidence>
<dbReference type="PANTHER" id="PTHR43876:SF8">
    <property type="entry name" value="2-OCTAPRENYL-6-METHOXYPHENOL HYDROXYLASE"/>
    <property type="match status" value="1"/>
</dbReference>
<evidence type="ECO:0000256" key="6">
    <source>
        <dbReference type="ARBA" id="ARBA00023002"/>
    </source>
</evidence>
<dbReference type="InterPro" id="IPR010971">
    <property type="entry name" value="UbiH/COQ6"/>
</dbReference>
<dbReference type="Gene3D" id="3.50.50.60">
    <property type="entry name" value="FAD/NAD(P)-binding domain"/>
    <property type="match status" value="2"/>
</dbReference>
<dbReference type="Proteomes" id="UP000634667">
    <property type="component" value="Unassembled WGS sequence"/>
</dbReference>
<dbReference type="RefSeq" id="WP_189479585.1">
    <property type="nucleotide sequence ID" value="NZ_BMYR01000001.1"/>
</dbReference>